<protein>
    <recommendedName>
        <fullName evidence="1">DUF6998 domain-containing protein</fullName>
    </recommendedName>
</protein>
<feature type="domain" description="DUF6998" evidence="1">
    <location>
        <begin position="3"/>
        <end position="130"/>
    </location>
</feature>
<name>A0A1G2CF99_9BACT</name>
<dbReference type="STRING" id="1798650.A2945_04880"/>
<gene>
    <name evidence="2" type="ORF">A2945_04880</name>
</gene>
<organism evidence="2 3">
    <name type="scientific">Candidatus Liptonbacteria bacterium RIFCSPLOWO2_01_FULL_52_25</name>
    <dbReference type="NCBI Taxonomy" id="1798650"/>
    <lineage>
        <taxon>Bacteria</taxon>
        <taxon>Candidatus Liptoniibacteriota</taxon>
    </lineage>
</organism>
<dbReference type="Pfam" id="PF22522">
    <property type="entry name" value="DUF6998"/>
    <property type="match status" value="1"/>
</dbReference>
<reference evidence="2 3" key="1">
    <citation type="journal article" date="2016" name="Nat. Commun.">
        <title>Thousands of microbial genomes shed light on interconnected biogeochemical processes in an aquifer system.</title>
        <authorList>
            <person name="Anantharaman K."/>
            <person name="Brown C.T."/>
            <person name="Hug L.A."/>
            <person name="Sharon I."/>
            <person name="Castelle C.J."/>
            <person name="Probst A.J."/>
            <person name="Thomas B.C."/>
            <person name="Singh A."/>
            <person name="Wilkins M.J."/>
            <person name="Karaoz U."/>
            <person name="Brodie E.L."/>
            <person name="Williams K.H."/>
            <person name="Hubbard S.S."/>
            <person name="Banfield J.F."/>
        </authorList>
    </citation>
    <scope>NUCLEOTIDE SEQUENCE [LARGE SCALE GENOMIC DNA]</scope>
</reference>
<evidence type="ECO:0000313" key="2">
    <source>
        <dbReference type="EMBL" id="OGY99330.1"/>
    </source>
</evidence>
<accession>A0A1G2CF99</accession>
<comment type="caution">
    <text evidence="2">The sequence shown here is derived from an EMBL/GenBank/DDBJ whole genome shotgun (WGS) entry which is preliminary data.</text>
</comment>
<dbReference type="InterPro" id="IPR054267">
    <property type="entry name" value="DUF6998"/>
</dbReference>
<proteinExistence type="predicted"/>
<dbReference type="EMBL" id="MHLA01000017">
    <property type="protein sequence ID" value="OGY99330.1"/>
    <property type="molecule type" value="Genomic_DNA"/>
</dbReference>
<evidence type="ECO:0000259" key="1">
    <source>
        <dbReference type="Pfam" id="PF22522"/>
    </source>
</evidence>
<dbReference type="Proteomes" id="UP000178880">
    <property type="component" value="Unassembled WGS sequence"/>
</dbReference>
<evidence type="ECO:0000313" key="3">
    <source>
        <dbReference type="Proteomes" id="UP000178880"/>
    </source>
</evidence>
<sequence length="134" mass="15170">MRQIYLIATELEKMFPGRRFTPDGHMVGSIGEAIGAAEYGIKLYPKANHPRVDGAVRGREVQIKATQRNKIALKRPRAGDLLLVIKIEKNGSWKTIYYGDAMLVWRALVNQKKSYMREKTVSLTKLAKPSKAKQ</sequence>
<dbReference type="AlphaFoldDB" id="A0A1G2CF99"/>